<dbReference type="Pfam" id="PF01553">
    <property type="entry name" value="Acyltransferase"/>
    <property type="match status" value="1"/>
</dbReference>
<comment type="caution">
    <text evidence="7">The sequence shown here is derived from an EMBL/GenBank/DDBJ whole genome shotgun (WGS) entry which is preliminary data.</text>
</comment>
<accession>A0A7W7S6U7</accession>
<dbReference type="CDD" id="cd07989">
    <property type="entry name" value="LPLAT_AGPAT-like"/>
    <property type="match status" value="1"/>
</dbReference>
<dbReference type="InterPro" id="IPR002123">
    <property type="entry name" value="Plipid/glycerol_acylTrfase"/>
</dbReference>
<dbReference type="RefSeq" id="WP_184911304.1">
    <property type="nucleotide sequence ID" value="NZ_JACHJR010000001.1"/>
</dbReference>
<comment type="pathway">
    <text evidence="1">Lipid metabolism.</text>
</comment>
<gene>
    <name evidence="7" type="ORF">F4556_000526</name>
</gene>
<name>A0A7W7S6U7_9ACTN</name>
<evidence type="ECO:0000313" key="7">
    <source>
        <dbReference type="EMBL" id="MBB4944991.1"/>
    </source>
</evidence>
<dbReference type="GO" id="GO:0003841">
    <property type="term" value="F:1-acylglycerol-3-phosphate O-acyltransferase activity"/>
    <property type="evidence" value="ECO:0007669"/>
    <property type="project" value="TreeGrafter"/>
</dbReference>
<sequence length="291" mass="31069">MSSWLPTAPCTPESCLADPGPRVSAPLRLLRGFGSFGPLLAGIAVVVLTRGWGRVPRLRDGLLRLWTRSVLAGMGVRLRVVGTPAPGAVLRVANHISWLDIVLFTAVRPGPMLAKTEVRSWPVVGALTGLGGTVFIDRDRLRQLPGTVREMAAVLRSGRPVTAFPEGSTWCGAAGGRFRPAAFQAAIDAGAPVQPVTIRYQLPDGRLCTAPAYVGDDELLPSIRRLLGTRGVVAELVFHSPMPTNNGTDRRLLARRAQAAVGSHLGADHRVDRPHVPAQQRPQIAGAAAWR</sequence>
<evidence type="ECO:0000256" key="5">
    <source>
        <dbReference type="ARBA" id="ARBA00023315"/>
    </source>
</evidence>
<dbReference type="PANTHER" id="PTHR10434">
    <property type="entry name" value="1-ACYL-SN-GLYCEROL-3-PHOSPHATE ACYLTRANSFERASE"/>
    <property type="match status" value="1"/>
</dbReference>
<evidence type="ECO:0000313" key="8">
    <source>
        <dbReference type="Proteomes" id="UP000573327"/>
    </source>
</evidence>
<keyword evidence="4" id="KW-0443">Lipid metabolism</keyword>
<evidence type="ECO:0000259" key="6">
    <source>
        <dbReference type="SMART" id="SM00563"/>
    </source>
</evidence>
<evidence type="ECO:0000256" key="3">
    <source>
        <dbReference type="ARBA" id="ARBA00022679"/>
    </source>
</evidence>
<reference evidence="7 8" key="1">
    <citation type="submission" date="2020-08" db="EMBL/GenBank/DDBJ databases">
        <title>Sequencing the genomes of 1000 actinobacteria strains.</title>
        <authorList>
            <person name="Klenk H.-P."/>
        </authorList>
    </citation>
    <scope>NUCLEOTIDE SEQUENCE [LARGE SCALE GENOMIC DNA]</scope>
    <source>
        <strain evidence="7 8">DSM 44786</strain>
    </source>
</reference>
<evidence type="ECO:0000256" key="1">
    <source>
        <dbReference type="ARBA" id="ARBA00005189"/>
    </source>
</evidence>
<dbReference type="SMART" id="SM00563">
    <property type="entry name" value="PlsC"/>
    <property type="match status" value="1"/>
</dbReference>
<keyword evidence="2" id="KW-0444">Lipid biosynthesis</keyword>
<feature type="domain" description="Phospholipid/glycerol acyltransferase" evidence="6">
    <location>
        <begin position="89"/>
        <end position="201"/>
    </location>
</feature>
<protein>
    <submittedName>
        <fullName evidence="7">1-acyl-sn-glycerol-3-phosphate acyltransferase</fullName>
    </submittedName>
</protein>
<dbReference type="PANTHER" id="PTHR10434:SF64">
    <property type="entry name" value="1-ACYL-SN-GLYCEROL-3-PHOSPHATE ACYLTRANSFERASE-RELATED"/>
    <property type="match status" value="1"/>
</dbReference>
<dbReference type="EMBL" id="JACHJR010000001">
    <property type="protein sequence ID" value="MBB4944991.1"/>
    <property type="molecule type" value="Genomic_DNA"/>
</dbReference>
<evidence type="ECO:0000256" key="4">
    <source>
        <dbReference type="ARBA" id="ARBA00023098"/>
    </source>
</evidence>
<dbReference type="GO" id="GO:0006654">
    <property type="term" value="P:phosphatidic acid biosynthetic process"/>
    <property type="evidence" value="ECO:0007669"/>
    <property type="project" value="TreeGrafter"/>
</dbReference>
<dbReference type="Proteomes" id="UP000573327">
    <property type="component" value="Unassembled WGS sequence"/>
</dbReference>
<organism evidence="7 8">
    <name type="scientific">Kitasatospora gansuensis</name>
    <dbReference type="NCBI Taxonomy" id="258050"/>
    <lineage>
        <taxon>Bacteria</taxon>
        <taxon>Bacillati</taxon>
        <taxon>Actinomycetota</taxon>
        <taxon>Actinomycetes</taxon>
        <taxon>Kitasatosporales</taxon>
        <taxon>Streptomycetaceae</taxon>
        <taxon>Kitasatospora</taxon>
    </lineage>
</organism>
<keyword evidence="3 7" id="KW-0808">Transferase</keyword>
<dbReference type="SUPFAM" id="SSF69593">
    <property type="entry name" value="Glycerol-3-phosphate (1)-acyltransferase"/>
    <property type="match status" value="1"/>
</dbReference>
<proteinExistence type="predicted"/>
<keyword evidence="8" id="KW-1185">Reference proteome</keyword>
<evidence type="ECO:0000256" key="2">
    <source>
        <dbReference type="ARBA" id="ARBA00022516"/>
    </source>
</evidence>
<dbReference type="AlphaFoldDB" id="A0A7W7S6U7"/>
<keyword evidence="5 7" id="KW-0012">Acyltransferase</keyword>